<organism evidence="2 3">
    <name type="scientific">Gigaspora rosea</name>
    <dbReference type="NCBI Taxonomy" id="44941"/>
    <lineage>
        <taxon>Eukaryota</taxon>
        <taxon>Fungi</taxon>
        <taxon>Fungi incertae sedis</taxon>
        <taxon>Mucoromycota</taxon>
        <taxon>Glomeromycotina</taxon>
        <taxon>Glomeromycetes</taxon>
        <taxon>Diversisporales</taxon>
        <taxon>Gigasporaceae</taxon>
        <taxon>Gigaspora</taxon>
    </lineage>
</organism>
<feature type="compositionally biased region" description="Polar residues" evidence="1">
    <location>
        <begin position="32"/>
        <end position="48"/>
    </location>
</feature>
<evidence type="ECO:0000313" key="3">
    <source>
        <dbReference type="Proteomes" id="UP000266673"/>
    </source>
</evidence>
<dbReference type="AlphaFoldDB" id="A0A397VAQ5"/>
<dbReference type="EMBL" id="QKWP01000541">
    <property type="protein sequence ID" value="RIB18397.1"/>
    <property type="molecule type" value="Genomic_DNA"/>
</dbReference>
<accession>A0A397VAQ5</accession>
<reference evidence="2 3" key="1">
    <citation type="submission" date="2018-06" db="EMBL/GenBank/DDBJ databases">
        <title>Comparative genomics reveals the genomic features of Rhizophagus irregularis, R. cerebriforme, R. diaphanum and Gigaspora rosea, and their symbiotic lifestyle signature.</title>
        <authorList>
            <person name="Morin E."/>
            <person name="San Clemente H."/>
            <person name="Chen E.C.H."/>
            <person name="De La Providencia I."/>
            <person name="Hainaut M."/>
            <person name="Kuo A."/>
            <person name="Kohler A."/>
            <person name="Murat C."/>
            <person name="Tang N."/>
            <person name="Roy S."/>
            <person name="Loubradou J."/>
            <person name="Henrissat B."/>
            <person name="Grigoriev I.V."/>
            <person name="Corradi N."/>
            <person name="Roux C."/>
            <person name="Martin F.M."/>
        </authorList>
    </citation>
    <scope>NUCLEOTIDE SEQUENCE [LARGE SCALE GENOMIC DNA]</scope>
    <source>
        <strain evidence="2 3">DAOM 194757</strain>
    </source>
</reference>
<keyword evidence="3" id="KW-1185">Reference proteome</keyword>
<proteinExistence type="predicted"/>
<name>A0A397VAQ5_9GLOM</name>
<feature type="region of interest" description="Disordered" evidence="1">
    <location>
        <begin position="1"/>
        <end position="48"/>
    </location>
</feature>
<protein>
    <submittedName>
        <fullName evidence="2">Uncharacterized protein</fullName>
    </submittedName>
</protein>
<dbReference type="Proteomes" id="UP000266673">
    <property type="component" value="Unassembled WGS sequence"/>
</dbReference>
<sequence>MRPVQDQITRKCDSKFTKKKRVRRKQNDKQTKNTNISTSRNDSTTFESSVETIAVGKNQRNEESMINIDPNTRSYIDSTIQASTVSMMQQLQQLLNQQAEAQSRWNAQLLETINQKLTHVNQPNSNNDNQLGTNPNNIQQENNLQRIINLNNNNGAVQGNYPPTPVNNNLILASGSEDQGNEPADKSKTIIYKATGRKFPSFVYTFKNNIQVVQGFLNEKNIETEQIHLYIREDTVLQTSEGGVVIIKKQKQNILLENISDWLIAFKAYMDAVLIIYGNRELELNTYWDHINELCATYKFSAIMAYDEDPGLTQHGPTAEKSASIGTKKYAHTKITAAEYTLV</sequence>
<evidence type="ECO:0000256" key="1">
    <source>
        <dbReference type="SAM" id="MobiDB-lite"/>
    </source>
</evidence>
<gene>
    <name evidence="2" type="ORF">C2G38_2184699</name>
</gene>
<dbReference type="OrthoDB" id="2355984at2759"/>
<comment type="caution">
    <text evidence="2">The sequence shown here is derived from an EMBL/GenBank/DDBJ whole genome shotgun (WGS) entry which is preliminary data.</text>
</comment>
<evidence type="ECO:0000313" key="2">
    <source>
        <dbReference type="EMBL" id="RIB18397.1"/>
    </source>
</evidence>